<accession>A0ABP0M1C7</accession>
<comment type="caution">
    <text evidence="2">The sequence shown here is derived from an EMBL/GenBank/DDBJ whole genome shotgun (WGS) entry which is preliminary data.</text>
</comment>
<evidence type="ECO:0000313" key="3">
    <source>
        <dbReference type="Proteomes" id="UP001642484"/>
    </source>
</evidence>
<organism evidence="2 3">
    <name type="scientific">Durusdinium trenchii</name>
    <dbReference type="NCBI Taxonomy" id="1381693"/>
    <lineage>
        <taxon>Eukaryota</taxon>
        <taxon>Sar</taxon>
        <taxon>Alveolata</taxon>
        <taxon>Dinophyceae</taxon>
        <taxon>Suessiales</taxon>
        <taxon>Symbiodiniaceae</taxon>
        <taxon>Durusdinium</taxon>
    </lineage>
</organism>
<gene>
    <name evidence="2" type="ORF">CCMP2556_LOCUS23539</name>
</gene>
<keyword evidence="1" id="KW-0732">Signal</keyword>
<feature type="signal peptide" evidence="1">
    <location>
        <begin position="1"/>
        <end position="28"/>
    </location>
</feature>
<sequence>MAKRRRGHRGGHLLLGLVGVLGAMRLMAERMDVGFAGWRMDPVGLGPGALPRLRRTGGSLVPHAATAKTVSVRLLQAVGPEDRDAAFMERLRCLAREALSWAWLTPQQRLVWAAAIELDAVPLQELPPWFWERQNVTLRHPSRDAEVEGKHSAQVIIDQHFPKKHRAKTPRPKFNPYSTALFKSDRHCLGTSSNSRSLKNSSNSNLLLCMSRFLPGLVVFLAYAPYRPGSCFVRFIFGRLTDCSQPQASTW</sequence>
<dbReference type="Proteomes" id="UP001642484">
    <property type="component" value="Unassembled WGS sequence"/>
</dbReference>
<evidence type="ECO:0000313" key="2">
    <source>
        <dbReference type="EMBL" id="CAK9044853.1"/>
    </source>
</evidence>
<feature type="chain" id="PRO_5047397477" evidence="1">
    <location>
        <begin position="29"/>
        <end position="251"/>
    </location>
</feature>
<keyword evidence="3" id="KW-1185">Reference proteome</keyword>
<dbReference type="EMBL" id="CAXAMN010015020">
    <property type="protein sequence ID" value="CAK9044853.1"/>
    <property type="molecule type" value="Genomic_DNA"/>
</dbReference>
<reference evidence="2 3" key="1">
    <citation type="submission" date="2024-02" db="EMBL/GenBank/DDBJ databases">
        <authorList>
            <person name="Chen Y."/>
            <person name="Shah S."/>
            <person name="Dougan E. K."/>
            <person name="Thang M."/>
            <person name="Chan C."/>
        </authorList>
    </citation>
    <scope>NUCLEOTIDE SEQUENCE [LARGE SCALE GENOMIC DNA]</scope>
</reference>
<protein>
    <submittedName>
        <fullName evidence="2">Uncharacterized protein</fullName>
    </submittedName>
</protein>
<proteinExistence type="predicted"/>
<name>A0ABP0M1C7_9DINO</name>
<evidence type="ECO:0000256" key="1">
    <source>
        <dbReference type="SAM" id="SignalP"/>
    </source>
</evidence>